<dbReference type="Pfam" id="PF01646">
    <property type="entry name" value="Herpes_UL24"/>
    <property type="match status" value="1"/>
</dbReference>
<keyword evidence="5" id="KW-1185">Reference proteome</keyword>
<evidence type="ECO:0000256" key="1">
    <source>
        <dbReference type="ARBA" id="ARBA00010536"/>
    </source>
</evidence>
<feature type="compositionally biased region" description="Basic and acidic residues" evidence="3">
    <location>
        <begin position="199"/>
        <end position="208"/>
    </location>
</feature>
<name>A0A286MM57_9ALPH</name>
<feature type="region of interest" description="Disordered" evidence="3">
    <location>
        <begin position="191"/>
        <end position="254"/>
    </location>
</feature>
<gene>
    <name evidence="4" type="primary">UL24</name>
</gene>
<feature type="compositionally biased region" description="Pro residues" evidence="3">
    <location>
        <begin position="213"/>
        <end position="231"/>
    </location>
</feature>
<comment type="similarity">
    <text evidence="1">Belongs to the herpesviridae UL24 family.</text>
</comment>
<sequence length="254" mass="26936">MAPPRGTRRADERRLLAGTRCHNRFYRMLAADANAARRTGALSSRLTRVLGAGAPPSSGNPFADLSLHFEVNLGRRRPDCVGLFRAGDAAGVQGVCVVVELKTCRYSGNMNTDSKRAQRASGLGQLRDSVALLRTASPVGVEAVSIAPVLVFVSQRGLGVLRVTRLPPQVVRTDVTRLRALIGSLAEYTPITRPRAPRKKEGAREPTRRRPAAFPPPLPPPPAEASPPPAADPLGAIAGLFGGSDAPRGAVRLP</sequence>
<evidence type="ECO:0000256" key="3">
    <source>
        <dbReference type="SAM" id="MobiDB-lite"/>
    </source>
</evidence>
<dbReference type="InterPro" id="IPR002580">
    <property type="entry name" value="Herpes_UL24"/>
</dbReference>
<reference evidence="4" key="1">
    <citation type="submission" date="2017-08" db="EMBL/GenBank/DDBJ databases">
        <title>Genome sequence of an alphaherpesvirus from a beluga whale (Delphinapterus leucas).</title>
        <authorList>
            <person name="Davison A.J."/>
            <person name="Nielsen O."/>
            <person name="Subramaniam K."/>
            <person name="Jacob J.M."/>
            <person name="Romero C.H."/>
            <person name="Burek-Huntington K.A."/>
            <person name="Waltzek T.B."/>
        </authorList>
    </citation>
    <scope>NUCLEOTIDE SEQUENCE [LARGE SCALE GENOMIC DNA]</scope>
    <source>
        <strain evidence="4">LN3131-1</strain>
    </source>
</reference>
<protein>
    <recommendedName>
        <fullName evidence="2">Protein UL24 homolog</fullName>
    </recommendedName>
</protein>
<dbReference type="KEGG" id="vg:65099985"/>
<organism evidence="4">
    <name type="scientific">Beluga whale alphaherpesvirus 1</name>
    <dbReference type="NCBI Taxonomy" id="1434720"/>
    <lineage>
        <taxon>Viruses</taxon>
        <taxon>Duplodnaviria</taxon>
        <taxon>Heunggongvirae</taxon>
        <taxon>Peploviricota</taxon>
        <taxon>Herviviricetes</taxon>
        <taxon>Herpesvirales</taxon>
        <taxon>Orthoherpesviridae</taxon>
        <taxon>Alphaherpesvirinae</taxon>
        <taxon>Varicellovirus</taxon>
        <taxon>Varicellovirus monodontidalpha1</taxon>
        <taxon>Monodontid alphaherpesvirus 1</taxon>
    </lineage>
</organism>
<evidence type="ECO:0000313" key="5">
    <source>
        <dbReference type="Proteomes" id="UP000297205"/>
    </source>
</evidence>
<evidence type="ECO:0000256" key="2">
    <source>
        <dbReference type="ARBA" id="ARBA00016925"/>
    </source>
</evidence>
<dbReference type="RefSeq" id="YP_010084967.1">
    <property type="nucleotide sequence ID" value="NC_055166.1"/>
</dbReference>
<accession>A0A286MM57</accession>
<dbReference type="GeneID" id="65099985"/>
<dbReference type="EMBL" id="MF678601">
    <property type="protein sequence ID" value="ASW27083.1"/>
    <property type="molecule type" value="Genomic_DNA"/>
</dbReference>
<evidence type="ECO:0000313" key="4">
    <source>
        <dbReference type="EMBL" id="ASW27083.1"/>
    </source>
</evidence>
<proteinExistence type="inferred from homology"/>
<dbReference type="Proteomes" id="UP000297205">
    <property type="component" value="Segment"/>
</dbReference>